<evidence type="ECO:0000313" key="2">
    <source>
        <dbReference type="Proteomes" id="UP001306508"/>
    </source>
</evidence>
<name>A0AAN7W599_9SACH</name>
<reference evidence="2" key="1">
    <citation type="submission" date="2023-07" db="EMBL/GenBank/DDBJ databases">
        <title>A draft genome of Kazachstania heterogenica Y-27499.</title>
        <authorList>
            <person name="Donic C."/>
            <person name="Kralova J.S."/>
            <person name="Fidel L."/>
            <person name="Ben-Dor S."/>
            <person name="Jung S."/>
        </authorList>
    </citation>
    <scope>NUCLEOTIDE SEQUENCE [LARGE SCALE GENOMIC DNA]</scope>
    <source>
        <strain evidence="2">Y27499</strain>
    </source>
</reference>
<evidence type="ECO:0000313" key="1">
    <source>
        <dbReference type="EMBL" id="KAK5781519.1"/>
    </source>
</evidence>
<proteinExistence type="predicted"/>
<protein>
    <submittedName>
        <fullName evidence="1">Uncharacterized protein</fullName>
    </submittedName>
</protein>
<sequence>MNNYNDLLNISELFDKLITFNKGINKYVLDETISSFLYYLFPRDLFIRALSLLESNDMFIYVLEKDIRGENKSLTCTDNNNNDNNDNDIQNKLIENFYRHSLHELSFLFRLIVKNQIEFIHDNNTNKKSNNILHWSCSCDEYSSELLKQMDYKENFEEEDDVDIVPSSIKDYLLIEIDDLEKFSTDRFCQLDSFSLSKQRYFKYNKVMCPHLLAYAILLTSNENVLKFFIQQERTVYLLSINNINEWLKLHINIII</sequence>
<organism evidence="1 2">
    <name type="scientific">Arxiozyma heterogenica</name>
    <dbReference type="NCBI Taxonomy" id="278026"/>
    <lineage>
        <taxon>Eukaryota</taxon>
        <taxon>Fungi</taxon>
        <taxon>Dikarya</taxon>
        <taxon>Ascomycota</taxon>
        <taxon>Saccharomycotina</taxon>
        <taxon>Saccharomycetes</taxon>
        <taxon>Saccharomycetales</taxon>
        <taxon>Saccharomycetaceae</taxon>
        <taxon>Arxiozyma</taxon>
    </lineage>
</organism>
<dbReference type="Proteomes" id="UP001306508">
    <property type="component" value="Unassembled WGS sequence"/>
</dbReference>
<keyword evidence="2" id="KW-1185">Reference proteome</keyword>
<dbReference type="EMBL" id="JAWIZZ010000035">
    <property type="protein sequence ID" value="KAK5781519.1"/>
    <property type="molecule type" value="Genomic_DNA"/>
</dbReference>
<dbReference type="AlphaFoldDB" id="A0AAN7W599"/>
<comment type="caution">
    <text evidence="1">The sequence shown here is derived from an EMBL/GenBank/DDBJ whole genome shotgun (WGS) entry which is preliminary data.</text>
</comment>
<gene>
    <name evidence="1" type="ORF">RI543_001067</name>
</gene>
<accession>A0AAN7W599</accession>